<evidence type="ECO:0000259" key="3">
    <source>
        <dbReference type="PROSITE" id="PS51995"/>
    </source>
</evidence>
<dbReference type="Gene3D" id="3.40.390.10">
    <property type="entry name" value="Collagenase (Catalytic Domain)"/>
    <property type="match status" value="1"/>
</dbReference>
<dbReference type="SUPFAM" id="SSF55486">
    <property type="entry name" value="Metalloproteases ('zincins'), catalytic domain"/>
    <property type="match status" value="1"/>
</dbReference>
<dbReference type="CDD" id="cd20183">
    <property type="entry name" value="M34_PPEP"/>
    <property type="match status" value="1"/>
</dbReference>
<sequence length="238" mass="27236">MTKIKLLVLIISLSAMFSIYQYVFADVPSGSLLEDHPLSSKVSLSSGSALNKMVYLPDQPFSEQAAEDMVNHINQVHPVILEKAWQHNVTIKLFTGKLTDEEGLEHLSGQTPRGYLAKSDWDRVPGMTEDNRVFVKIGHSQYGMGHGSVSLELHEFAHAADRNVFSNIRNNPFYLNIWKQEAGLLFPGKTYFERFPEEYFAEIFAMYYLNEKTRGELRENAPLSYRFISKLHKTVENE</sequence>
<feature type="domain" description="ATLF-like" evidence="3">
    <location>
        <begin position="47"/>
        <end position="233"/>
    </location>
</feature>
<dbReference type="PROSITE" id="PS51995">
    <property type="entry name" value="ATLF"/>
    <property type="match status" value="1"/>
</dbReference>
<dbReference type="AlphaFoldDB" id="A0A6I2MDL1"/>
<protein>
    <submittedName>
        <fullName evidence="4">Toxin</fullName>
    </submittedName>
</protein>
<proteinExistence type="predicted"/>
<dbReference type="EMBL" id="WKKF01000006">
    <property type="protein sequence ID" value="MRX55819.1"/>
    <property type="molecule type" value="Genomic_DNA"/>
</dbReference>
<organism evidence="4 5">
    <name type="scientific">Metabacillus idriensis</name>
    <dbReference type="NCBI Taxonomy" id="324768"/>
    <lineage>
        <taxon>Bacteria</taxon>
        <taxon>Bacillati</taxon>
        <taxon>Bacillota</taxon>
        <taxon>Bacilli</taxon>
        <taxon>Bacillales</taxon>
        <taxon>Bacillaceae</taxon>
        <taxon>Metabacillus</taxon>
    </lineage>
</organism>
<comment type="subcellular location">
    <subcellularLocation>
        <location evidence="1">Secreted</location>
    </subcellularLocation>
</comment>
<dbReference type="RefSeq" id="WP_154319187.1">
    <property type="nucleotide sequence ID" value="NZ_CAJGAA010000008.1"/>
</dbReference>
<dbReference type="InterPro" id="IPR024079">
    <property type="entry name" value="MetalloPept_cat_dom_sf"/>
</dbReference>
<name>A0A6I2MDL1_9BACI</name>
<dbReference type="InterPro" id="IPR014781">
    <property type="entry name" value="Anthrax_toxin_lethal/edema_N/C"/>
</dbReference>
<evidence type="ECO:0000313" key="5">
    <source>
        <dbReference type="Proteomes" id="UP000441585"/>
    </source>
</evidence>
<dbReference type="GO" id="GO:0008237">
    <property type="term" value="F:metallopeptidase activity"/>
    <property type="evidence" value="ECO:0007669"/>
    <property type="project" value="InterPro"/>
</dbReference>
<evidence type="ECO:0000256" key="2">
    <source>
        <dbReference type="ARBA" id="ARBA00022525"/>
    </source>
</evidence>
<keyword evidence="2" id="KW-0964">Secreted</keyword>
<reference evidence="4 5" key="1">
    <citation type="submission" date="2019-11" db="EMBL/GenBank/DDBJ databases">
        <title>Bacillus idriensis genome.</title>
        <authorList>
            <person name="Konopka E.N."/>
            <person name="Newman J.D."/>
        </authorList>
    </citation>
    <scope>NUCLEOTIDE SEQUENCE [LARGE SCALE GENOMIC DNA]</scope>
    <source>
        <strain evidence="4 5">DSM 19097</strain>
    </source>
</reference>
<dbReference type="Proteomes" id="UP000441585">
    <property type="component" value="Unassembled WGS sequence"/>
</dbReference>
<evidence type="ECO:0000256" key="1">
    <source>
        <dbReference type="ARBA" id="ARBA00004613"/>
    </source>
</evidence>
<dbReference type="Pfam" id="PF07737">
    <property type="entry name" value="ATLF"/>
    <property type="match status" value="1"/>
</dbReference>
<comment type="caution">
    <text evidence="4">The sequence shown here is derived from an EMBL/GenBank/DDBJ whole genome shotgun (WGS) entry which is preliminary data.</text>
</comment>
<keyword evidence="5" id="KW-1185">Reference proteome</keyword>
<gene>
    <name evidence="4" type="ORF">GJU41_17795</name>
</gene>
<dbReference type="InterPro" id="IPR047568">
    <property type="entry name" value="ATLF-like_dom"/>
</dbReference>
<accession>A0A6I2MDL1</accession>
<evidence type="ECO:0000313" key="4">
    <source>
        <dbReference type="EMBL" id="MRX55819.1"/>
    </source>
</evidence>
<dbReference type="GO" id="GO:0005576">
    <property type="term" value="C:extracellular region"/>
    <property type="evidence" value="ECO:0007669"/>
    <property type="project" value="UniProtKB-SubCell"/>
</dbReference>